<dbReference type="Pfam" id="PF13535">
    <property type="entry name" value="ATP-grasp_4"/>
    <property type="match status" value="1"/>
</dbReference>
<feature type="domain" description="ATP-grasp" evidence="5">
    <location>
        <begin position="113"/>
        <end position="315"/>
    </location>
</feature>
<dbReference type="PANTHER" id="PTHR43585:SF2">
    <property type="entry name" value="ATP-GRASP ENZYME FSQD"/>
    <property type="match status" value="1"/>
</dbReference>
<dbReference type="SUPFAM" id="SSF56059">
    <property type="entry name" value="Glutathione synthetase ATP-binding domain-like"/>
    <property type="match status" value="1"/>
</dbReference>
<dbReference type="GO" id="GO:0046872">
    <property type="term" value="F:metal ion binding"/>
    <property type="evidence" value="ECO:0007669"/>
    <property type="project" value="InterPro"/>
</dbReference>
<dbReference type="GO" id="GO:0016874">
    <property type="term" value="F:ligase activity"/>
    <property type="evidence" value="ECO:0007669"/>
    <property type="project" value="UniProtKB-KW"/>
</dbReference>
<protein>
    <submittedName>
        <fullName evidence="6">Biotin carboxylase</fullName>
    </submittedName>
</protein>
<proteinExistence type="predicted"/>
<name>A0A1H0JX42_9PSEU</name>
<evidence type="ECO:0000256" key="2">
    <source>
        <dbReference type="ARBA" id="ARBA00022741"/>
    </source>
</evidence>
<evidence type="ECO:0000313" key="7">
    <source>
        <dbReference type="Proteomes" id="UP000199651"/>
    </source>
</evidence>
<evidence type="ECO:0000256" key="4">
    <source>
        <dbReference type="PROSITE-ProRule" id="PRU00409"/>
    </source>
</evidence>
<keyword evidence="1" id="KW-0436">Ligase</keyword>
<dbReference type="RefSeq" id="WP_091371986.1">
    <property type="nucleotide sequence ID" value="NZ_FNDV01000002.1"/>
</dbReference>
<keyword evidence="3 4" id="KW-0067">ATP-binding</keyword>
<dbReference type="Pfam" id="PF18603">
    <property type="entry name" value="LAL_C2"/>
    <property type="match status" value="1"/>
</dbReference>
<gene>
    <name evidence="6" type="ORF">SAMN05192558_103256</name>
</gene>
<reference evidence="7" key="1">
    <citation type="submission" date="2016-10" db="EMBL/GenBank/DDBJ databases">
        <authorList>
            <person name="Varghese N."/>
            <person name="Submissions S."/>
        </authorList>
    </citation>
    <scope>NUCLEOTIDE SEQUENCE [LARGE SCALE GENOMIC DNA]</scope>
    <source>
        <strain evidence="7">IBRC-M 10655</strain>
    </source>
</reference>
<dbReference type="STRING" id="504798.SAMN05421871_102793"/>
<dbReference type="Gene3D" id="3.40.50.20">
    <property type="match status" value="1"/>
</dbReference>
<evidence type="ECO:0000313" key="6">
    <source>
        <dbReference type="EMBL" id="SDO48358.1"/>
    </source>
</evidence>
<dbReference type="Proteomes" id="UP000199651">
    <property type="component" value="Unassembled WGS sequence"/>
</dbReference>
<dbReference type="EMBL" id="FNJB01000003">
    <property type="protein sequence ID" value="SDO48358.1"/>
    <property type="molecule type" value="Genomic_DNA"/>
</dbReference>
<dbReference type="GO" id="GO:0005524">
    <property type="term" value="F:ATP binding"/>
    <property type="evidence" value="ECO:0007669"/>
    <property type="project" value="UniProtKB-UniRule"/>
</dbReference>
<evidence type="ECO:0000256" key="1">
    <source>
        <dbReference type="ARBA" id="ARBA00022598"/>
    </source>
</evidence>
<dbReference type="InterPro" id="IPR041472">
    <property type="entry name" value="BL00235/CARNS1_N"/>
</dbReference>
<organism evidence="6 7">
    <name type="scientific">Actinokineospora alba</name>
    <dbReference type="NCBI Taxonomy" id="504798"/>
    <lineage>
        <taxon>Bacteria</taxon>
        <taxon>Bacillati</taxon>
        <taxon>Actinomycetota</taxon>
        <taxon>Actinomycetes</taxon>
        <taxon>Pseudonocardiales</taxon>
        <taxon>Pseudonocardiaceae</taxon>
        <taxon>Actinokineospora</taxon>
    </lineage>
</organism>
<sequence>MPTSQTALLVGGTDEHLDRAKALGLTVVLIQHPDHLNPHQTRHADALLMLDYTDWETVWPLAEAAHKVWGFAAVLSLTEGGLETAAKLNEHFGFQANSYEVVRRIRDKAWMRRELAAHGGRLSTDFGLATDRGSLVEFGARAGYPFIVKPTDTAASFGLLKVEDAADIDRVWQRIEQLLGTRTDRGLKLFVIREFLMEAYVDGPEFSVEACSFAGRHAIVTVTEKLQDQTNFVELGHALPARLDPETYDEVVAATAEFLDVMGVTDGPTHTEFRLGSQGPVVIESHTRNGGGGLTDLVIGAYGIDLVAYGVGWPLGLVEELPDRPKPTGAACTRFVLPEPGTVTAITGVDELKRRPDVLDVNVSVAPGDTIRPLRDNWDRVAYLAVRADDTDSAVALCEHLVAEAIRIDVRTESE</sequence>
<dbReference type="PROSITE" id="PS50975">
    <property type="entry name" value="ATP_GRASP"/>
    <property type="match status" value="1"/>
</dbReference>
<evidence type="ECO:0000256" key="3">
    <source>
        <dbReference type="ARBA" id="ARBA00022840"/>
    </source>
</evidence>
<dbReference type="InterPro" id="IPR052032">
    <property type="entry name" value="ATP-dep_AA_Ligase"/>
</dbReference>
<keyword evidence="7" id="KW-1185">Reference proteome</keyword>
<dbReference type="AlphaFoldDB" id="A0A1H0JX42"/>
<dbReference type="Pfam" id="PF18130">
    <property type="entry name" value="ATPgrasp_N"/>
    <property type="match status" value="1"/>
</dbReference>
<dbReference type="OrthoDB" id="6964321at2"/>
<accession>A0A1H0JX42</accession>
<dbReference type="InterPro" id="IPR040570">
    <property type="entry name" value="LAL_C2"/>
</dbReference>
<keyword evidence="2 4" id="KW-0547">Nucleotide-binding</keyword>
<evidence type="ECO:0000259" key="5">
    <source>
        <dbReference type="PROSITE" id="PS50975"/>
    </source>
</evidence>
<dbReference type="Gene3D" id="3.30.470.20">
    <property type="entry name" value="ATP-grasp fold, B domain"/>
    <property type="match status" value="1"/>
</dbReference>
<dbReference type="InterPro" id="IPR011761">
    <property type="entry name" value="ATP-grasp"/>
</dbReference>
<dbReference type="PANTHER" id="PTHR43585">
    <property type="entry name" value="FUMIPYRROLE BIOSYNTHESIS PROTEIN C"/>
    <property type="match status" value="1"/>
</dbReference>